<keyword evidence="7" id="KW-1185">Reference proteome</keyword>
<dbReference type="PIRSF" id="PIRSF000149">
    <property type="entry name" value="GAP_DH"/>
    <property type="match status" value="1"/>
</dbReference>
<dbReference type="NCBIfam" id="TIGR01534">
    <property type="entry name" value="GAPDH-I"/>
    <property type="match status" value="1"/>
</dbReference>
<dbReference type="SUPFAM" id="SSF55347">
    <property type="entry name" value="Glyceraldehyde-3-phosphate dehydrogenase-like, C-terminal domain"/>
    <property type="match status" value="1"/>
</dbReference>
<dbReference type="InterPro" id="IPR020830">
    <property type="entry name" value="GlycerAld_3-P_DH_AS"/>
</dbReference>
<feature type="domain" description="Glyceraldehyde 3-phosphate dehydrogenase NAD(P) binding" evidence="5">
    <location>
        <begin position="2"/>
        <end position="151"/>
    </location>
</feature>
<dbReference type="Pfam" id="PF02800">
    <property type="entry name" value="Gp_dh_C"/>
    <property type="match status" value="1"/>
</dbReference>
<dbReference type="InterPro" id="IPR020828">
    <property type="entry name" value="GlycerAld_3-P_DH_NAD(P)-bd"/>
</dbReference>
<organism evidence="6 7">
    <name type="scientific">Fodinisporobacter ferrooxydans</name>
    <dbReference type="NCBI Taxonomy" id="2901836"/>
    <lineage>
        <taxon>Bacteria</taxon>
        <taxon>Bacillati</taxon>
        <taxon>Bacillota</taxon>
        <taxon>Bacilli</taxon>
        <taxon>Bacillales</taxon>
        <taxon>Alicyclobacillaceae</taxon>
        <taxon>Fodinisporobacter</taxon>
    </lineage>
</organism>
<dbReference type="Gene3D" id="3.40.50.720">
    <property type="entry name" value="NAD(P)-binding Rossmann-like Domain"/>
    <property type="match status" value="1"/>
</dbReference>
<dbReference type="Proteomes" id="UP000830167">
    <property type="component" value="Chromosome"/>
</dbReference>
<dbReference type="EC" id="1.2.1.-" evidence="4"/>
<dbReference type="InterPro" id="IPR020829">
    <property type="entry name" value="GlycerAld_3-P_DH_cat"/>
</dbReference>
<dbReference type="EMBL" id="CP089291">
    <property type="protein sequence ID" value="UOF89129.1"/>
    <property type="molecule type" value="Genomic_DNA"/>
</dbReference>
<evidence type="ECO:0000256" key="4">
    <source>
        <dbReference type="RuleBase" id="RU361160"/>
    </source>
</evidence>
<evidence type="ECO:0000256" key="1">
    <source>
        <dbReference type="ARBA" id="ARBA00007406"/>
    </source>
</evidence>
<dbReference type="Pfam" id="PF00044">
    <property type="entry name" value="Gp_dh_N"/>
    <property type="match status" value="1"/>
</dbReference>
<dbReference type="SUPFAM" id="SSF51735">
    <property type="entry name" value="NAD(P)-binding Rossmann-fold domains"/>
    <property type="match status" value="1"/>
</dbReference>
<gene>
    <name evidence="6" type="primary">gap</name>
    <name evidence="6" type="ORF">LSG31_14530</name>
</gene>
<dbReference type="PROSITE" id="PS00071">
    <property type="entry name" value="GAPDH"/>
    <property type="match status" value="1"/>
</dbReference>
<dbReference type="InterPro" id="IPR036291">
    <property type="entry name" value="NAD(P)-bd_dom_sf"/>
</dbReference>
<reference evidence="6" key="1">
    <citation type="submission" date="2021-12" db="EMBL/GenBank/DDBJ databases">
        <title>Alicyclobacillaceae gen. nov., sp. nov., isolated from chalcocite enrichment system.</title>
        <authorList>
            <person name="Jiang Z."/>
        </authorList>
    </citation>
    <scope>NUCLEOTIDE SEQUENCE</scope>
    <source>
        <strain evidence="6">MYW30-H2</strain>
    </source>
</reference>
<comment type="similarity">
    <text evidence="1 3">Belongs to the glyceraldehyde-3-phosphate dehydrogenase family.</text>
</comment>
<dbReference type="Gene3D" id="3.30.360.10">
    <property type="entry name" value="Dihydrodipicolinate Reductase, domain 2"/>
    <property type="match status" value="1"/>
</dbReference>
<dbReference type="InterPro" id="IPR006424">
    <property type="entry name" value="Glyceraldehyde-3-P_DH_1"/>
</dbReference>
<sequence length="340" mass="37259">MARIAINGFGRIGRAVFRGALLDPTIDIVAINAATDVSTMVHLIRYDSIYGSLNLPVEIDGDFLHVAGRKIRMFHTRNISDLPWGELDIEVVIEATGKFRSKEEASLHIAQGAERVLITAPGKNEDITIVMGVNQKNFDPQAHQVISNASCTTNCLAPIVKVLNQTFGIEYGMITTVHSYTNDQNVLDNPHKDLRRARSCAQSIIPTTTGAAKAVAKVLPEIKGKLTGLAVRVPTPNVSLVDLVINTREIVSVEAVNQAFRHAAEHELKGILRVSDEPLVSVDFVGESHSSIIDALSTLVIEERMVKVLGWYDNEWGYSQRVIDLARHVVLESKKLASVS</sequence>
<dbReference type="RefSeq" id="WP_347435810.1">
    <property type="nucleotide sequence ID" value="NZ_CP089291.1"/>
</dbReference>
<dbReference type="CDD" id="cd18126">
    <property type="entry name" value="GAPDH_I_C"/>
    <property type="match status" value="1"/>
</dbReference>
<dbReference type="SMART" id="SM00846">
    <property type="entry name" value="Gp_dh_N"/>
    <property type="match status" value="1"/>
</dbReference>
<protein>
    <recommendedName>
        <fullName evidence="4">Glyceraldehyde-3-phosphate dehydrogenase</fullName>
        <ecNumber evidence="4">1.2.1.-</ecNumber>
    </recommendedName>
</protein>
<keyword evidence="2 4" id="KW-0560">Oxidoreductase</keyword>
<proteinExistence type="inferred from homology"/>
<name>A0ABY4CFR9_9BACL</name>
<dbReference type="PANTHER" id="PTHR43148">
    <property type="entry name" value="GLYCERALDEHYDE-3-PHOSPHATE DEHYDROGENASE 2"/>
    <property type="match status" value="1"/>
</dbReference>
<evidence type="ECO:0000256" key="3">
    <source>
        <dbReference type="RuleBase" id="RU000397"/>
    </source>
</evidence>
<evidence type="ECO:0000259" key="5">
    <source>
        <dbReference type="SMART" id="SM00846"/>
    </source>
</evidence>
<evidence type="ECO:0000313" key="6">
    <source>
        <dbReference type="EMBL" id="UOF89129.1"/>
    </source>
</evidence>
<accession>A0ABY4CFR9</accession>
<dbReference type="CDD" id="cd05214">
    <property type="entry name" value="GAPDH_I_N"/>
    <property type="match status" value="1"/>
</dbReference>
<dbReference type="PRINTS" id="PR00078">
    <property type="entry name" value="G3PDHDRGNASE"/>
</dbReference>
<evidence type="ECO:0000313" key="7">
    <source>
        <dbReference type="Proteomes" id="UP000830167"/>
    </source>
</evidence>
<evidence type="ECO:0000256" key="2">
    <source>
        <dbReference type="ARBA" id="ARBA00023002"/>
    </source>
</evidence>
<dbReference type="InterPro" id="IPR020831">
    <property type="entry name" value="GlycerAld/Erythrose_P_DH"/>
</dbReference>